<dbReference type="RefSeq" id="XP_030983611.1">
    <property type="nucleotide sequence ID" value="XM_031123675.1"/>
</dbReference>
<accession>A0A6P8B8T2</accession>
<sequence length="39" mass="4354">MADRFVPPPNGQGNTRQVRTLMATLRSAPRTTRQTQLGE</sequence>
<dbReference type="GeneID" id="41958584"/>
<name>A0A6P8B8T2_PYRGI</name>
<keyword evidence="1" id="KW-1185">Reference proteome</keyword>
<evidence type="ECO:0000313" key="1">
    <source>
        <dbReference type="Proteomes" id="UP000515153"/>
    </source>
</evidence>
<reference evidence="2" key="3">
    <citation type="submission" date="2025-08" db="UniProtKB">
        <authorList>
            <consortium name="RefSeq"/>
        </authorList>
    </citation>
    <scope>IDENTIFICATION</scope>
    <source>
        <strain evidence="2">NI907</strain>
    </source>
</reference>
<reference evidence="2" key="1">
    <citation type="journal article" date="2019" name="Mol. Biol. Evol.">
        <title>Blast fungal genomes show frequent chromosomal changes, gene gains and losses, and effector gene turnover.</title>
        <authorList>
            <person name="Gomez Luciano L.B."/>
            <person name="Jason Tsai I."/>
            <person name="Chuma I."/>
            <person name="Tosa Y."/>
            <person name="Chen Y.H."/>
            <person name="Li J.Y."/>
            <person name="Li M.Y."/>
            <person name="Jade Lu M.Y."/>
            <person name="Nakayashiki H."/>
            <person name="Li W.H."/>
        </authorList>
    </citation>
    <scope>NUCLEOTIDE SEQUENCE</scope>
    <source>
        <strain evidence="2">NI907</strain>
    </source>
</reference>
<protein>
    <submittedName>
        <fullName evidence="2">Uncharacterized protein</fullName>
    </submittedName>
</protein>
<proteinExistence type="predicted"/>
<evidence type="ECO:0000313" key="2">
    <source>
        <dbReference type="RefSeq" id="XP_030983611.1"/>
    </source>
</evidence>
<dbReference type="Proteomes" id="UP000515153">
    <property type="component" value="Unplaced"/>
</dbReference>
<dbReference type="AlphaFoldDB" id="A0A6P8B8T2"/>
<reference evidence="2" key="2">
    <citation type="submission" date="2019-10" db="EMBL/GenBank/DDBJ databases">
        <authorList>
            <consortium name="NCBI Genome Project"/>
        </authorList>
    </citation>
    <scope>NUCLEOTIDE SEQUENCE</scope>
    <source>
        <strain evidence="2">NI907</strain>
    </source>
</reference>
<dbReference type="KEGG" id="pgri:PgNI_03621"/>
<gene>
    <name evidence="2" type="ORF">PgNI_03621</name>
</gene>
<organism evidence="1 2">
    <name type="scientific">Pyricularia grisea</name>
    <name type="common">Crabgrass-specific blast fungus</name>
    <name type="synonym">Magnaporthe grisea</name>
    <dbReference type="NCBI Taxonomy" id="148305"/>
    <lineage>
        <taxon>Eukaryota</taxon>
        <taxon>Fungi</taxon>
        <taxon>Dikarya</taxon>
        <taxon>Ascomycota</taxon>
        <taxon>Pezizomycotina</taxon>
        <taxon>Sordariomycetes</taxon>
        <taxon>Sordariomycetidae</taxon>
        <taxon>Magnaporthales</taxon>
        <taxon>Pyriculariaceae</taxon>
        <taxon>Pyricularia</taxon>
    </lineage>
</organism>